<dbReference type="PANTHER" id="PTHR10795">
    <property type="entry name" value="PROPROTEIN CONVERTASE SUBTILISIN/KEXIN"/>
    <property type="match status" value="1"/>
</dbReference>
<dbReference type="InterPro" id="IPR045051">
    <property type="entry name" value="SBT"/>
</dbReference>
<comment type="similarity">
    <text evidence="2">Belongs to the peptidase S8 family.</text>
</comment>
<dbReference type="Gene3D" id="3.40.50.200">
    <property type="entry name" value="Peptidase S8/S53 domain"/>
    <property type="match status" value="1"/>
</dbReference>
<evidence type="ECO:0000256" key="2">
    <source>
        <dbReference type="ARBA" id="ARBA00011073"/>
    </source>
</evidence>
<evidence type="ECO:0000256" key="4">
    <source>
        <dbReference type="SAM" id="MobiDB-lite"/>
    </source>
</evidence>
<accession>A0ABD1MY08</accession>
<dbReference type="CDD" id="cd02120">
    <property type="entry name" value="PA_subtilisin_like"/>
    <property type="match status" value="1"/>
</dbReference>
<protein>
    <submittedName>
        <fullName evidence="5">Uncharacterized protein</fullName>
    </submittedName>
</protein>
<proteinExistence type="inferred from homology"/>
<sequence length="239" mass="26900">MDPNQHNYQNYYNFLQNQTPLPPTFGSSDNPPLQPISDGHPSHPFYHMYPPPPPTSATLTVFTVKWHGHRGQNRPEQNLLKPRLLRLRHPHCHGHPVSDGVYVISLSIGVNCYAPHYFRDSIVVGAFDFCRHDVLVFCSTRNSGLGPFTTVNIALWILTVGPSTINREFSADVVLRDGRVLKDLSLYYSDSLPDFKLPLVYAAGCGGRYCYMGSLESSKVQGKIVVCDRRWNARVEKGS</sequence>
<keyword evidence="3" id="KW-0732">Signal</keyword>
<evidence type="ECO:0000256" key="1">
    <source>
        <dbReference type="ARBA" id="ARBA00004613"/>
    </source>
</evidence>
<dbReference type="InterPro" id="IPR036852">
    <property type="entry name" value="Peptidase_S8/S53_dom_sf"/>
</dbReference>
<dbReference type="SUPFAM" id="SSF52743">
    <property type="entry name" value="Subtilisin-like"/>
    <property type="match status" value="1"/>
</dbReference>
<evidence type="ECO:0000313" key="5">
    <source>
        <dbReference type="EMBL" id="KAL2340716.1"/>
    </source>
</evidence>
<dbReference type="GO" id="GO:0005576">
    <property type="term" value="C:extracellular region"/>
    <property type="evidence" value="ECO:0007669"/>
    <property type="project" value="UniProtKB-SubCell"/>
</dbReference>
<dbReference type="Proteomes" id="UP001603857">
    <property type="component" value="Unassembled WGS sequence"/>
</dbReference>
<gene>
    <name evidence="5" type="ORF">Fmac_008656</name>
</gene>
<evidence type="ECO:0000313" key="6">
    <source>
        <dbReference type="Proteomes" id="UP001603857"/>
    </source>
</evidence>
<keyword evidence="6" id="KW-1185">Reference proteome</keyword>
<dbReference type="EMBL" id="JBGMDY010000003">
    <property type="protein sequence ID" value="KAL2340716.1"/>
    <property type="molecule type" value="Genomic_DNA"/>
</dbReference>
<organism evidence="5 6">
    <name type="scientific">Flemingia macrophylla</name>
    <dbReference type="NCBI Taxonomy" id="520843"/>
    <lineage>
        <taxon>Eukaryota</taxon>
        <taxon>Viridiplantae</taxon>
        <taxon>Streptophyta</taxon>
        <taxon>Embryophyta</taxon>
        <taxon>Tracheophyta</taxon>
        <taxon>Spermatophyta</taxon>
        <taxon>Magnoliopsida</taxon>
        <taxon>eudicotyledons</taxon>
        <taxon>Gunneridae</taxon>
        <taxon>Pentapetalae</taxon>
        <taxon>rosids</taxon>
        <taxon>fabids</taxon>
        <taxon>Fabales</taxon>
        <taxon>Fabaceae</taxon>
        <taxon>Papilionoideae</taxon>
        <taxon>50 kb inversion clade</taxon>
        <taxon>NPAAA clade</taxon>
        <taxon>indigoferoid/millettioid clade</taxon>
        <taxon>Phaseoleae</taxon>
        <taxon>Flemingia</taxon>
    </lineage>
</organism>
<comment type="caution">
    <text evidence="5">The sequence shown here is derived from an EMBL/GenBank/DDBJ whole genome shotgun (WGS) entry which is preliminary data.</text>
</comment>
<reference evidence="5 6" key="1">
    <citation type="submission" date="2024-08" db="EMBL/GenBank/DDBJ databases">
        <title>Insights into the chromosomal genome structure of Flemingia macrophylla.</title>
        <authorList>
            <person name="Ding Y."/>
            <person name="Zhao Y."/>
            <person name="Bi W."/>
            <person name="Wu M."/>
            <person name="Zhao G."/>
            <person name="Gong Y."/>
            <person name="Li W."/>
            <person name="Zhang P."/>
        </authorList>
    </citation>
    <scope>NUCLEOTIDE SEQUENCE [LARGE SCALE GENOMIC DNA]</scope>
    <source>
        <strain evidence="5">DYQJB</strain>
        <tissue evidence="5">Leaf</tissue>
    </source>
</reference>
<feature type="region of interest" description="Disordered" evidence="4">
    <location>
        <begin position="19"/>
        <end position="41"/>
    </location>
</feature>
<comment type="subcellular location">
    <subcellularLocation>
        <location evidence="1">Secreted</location>
    </subcellularLocation>
</comment>
<dbReference type="Gene3D" id="3.50.30.30">
    <property type="match status" value="1"/>
</dbReference>
<dbReference type="AlphaFoldDB" id="A0ABD1MY08"/>
<name>A0ABD1MY08_9FABA</name>
<evidence type="ECO:0000256" key="3">
    <source>
        <dbReference type="ARBA" id="ARBA00022729"/>
    </source>
</evidence>